<name>A0ABR1R7S6_9PEZI</name>
<evidence type="ECO:0000256" key="1">
    <source>
        <dbReference type="SAM" id="MobiDB-lite"/>
    </source>
</evidence>
<evidence type="ECO:0000313" key="3">
    <source>
        <dbReference type="EMBL" id="KAK8001839.1"/>
    </source>
</evidence>
<feature type="compositionally biased region" description="Low complexity" evidence="1">
    <location>
        <begin position="172"/>
        <end position="194"/>
    </location>
</feature>
<dbReference type="Proteomes" id="UP001396898">
    <property type="component" value="Unassembled WGS sequence"/>
</dbReference>
<dbReference type="EMBL" id="JAQQWI010000018">
    <property type="protein sequence ID" value="KAK8001839.1"/>
    <property type="molecule type" value="Genomic_DNA"/>
</dbReference>
<evidence type="ECO:0000256" key="2">
    <source>
        <dbReference type="SAM" id="Phobius"/>
    </source>
</evidence>
<reference evidence="3 4" key="1">
    <citation type="submission" date="2023-01" db="EMBL/GenBank/DDBJ databases">
        <title>Analysis of 21 Apiospora genomes using comparative genomics revels a genus with tremendous synthesis potential of carbohydrate active enzymes and secondary metabolites.</title>
        <authorList>
            <person name="Sorensen T."/>
        </authorList>
    </citation>
    <scope>NUCLEOTIDE SEQUENCE [LARGE SCALE GENOMIC DNA]</scope>
    <source>
        <strain evidence="3 4">CBS 20057</strain>
    </source>
</reference>
<accession>A0ABR1R7S6</accession>
<keyword evidence="2" id="KW-1133">Transmembrane helix</keyword>
<feature type="compositionally biased region" description="Basic and acidic residues" evidence="1">
    <location>
        <begin position="229"/>
        <end position="240"/>
    </location>
</feature>
<comment type="caution">
    <text evidence="3">The sequence shown here is derived from an EMBL/GenBank/DDBJ whole genome shotgun (WGS) entry which is preliminary data.</text>
</comment>
<feature type="region of interest" description="Disordered" evidence="1">
    <location>
        <begin position="110"/>
        <end position="240"/>
    </location>
</feature>
<keyword evidence="2" id="KW-0472">Membrane</keyword>
<keyword evidence="4" id="KW-1185">Reference proteome</keyword>
<organism evidence="3 4">
    <name type="scientific">Apiospora marii</name>
    <dbReference type="NCBI Taxonomy" id="335849"/>
    <lineage>
        <taxon>Eukaryota</taxon>
        <taxon>Fungi</taxon>
        <taxon>Dikarya</taxon>
        <taxon>Ascomycota</taxon>
        <taxon>Pezizomycotina</taxon>
        <taxon>Sordariomycetes</taxon>
        <taxon>Xylariomycetidae</taxon>
        <taxon>Amphisphaeriales</taxon>
        <taxon>Apiosporaceae</taxon>
        <taxon>Apiospora</taxon>
    </lineage>
</organism>
<proteinExistence type="predicted"/>
<gene>
    <name evidence="3" type="ORF">PG991_014061</name>
</gene>
<feature type="transmembrane region" description="Helical" evidence="2">
    <location>
        <begin position="20"/>
        <end position="42"/>
    </location>
</feature>
<evidence type="ECO:0000313" key="4">
    <source>
        <dbReference type="Proteomes" id="UP001396898"/>
    </source>
</evidence>
<keyword evidence="2" id="KW-0812">Transmembrane</keyword>
<sequence>MSSTATGEDPSFQGDGSNWTIAYVIVFLIPVIFLAIAVYSTWQDRRTAAAKAKNDLETGRAVKMDRYFHPWKYGEAEAAAGADAGGSSSNASGRNGANRSNLTIATIATASGAAGSTSRRNSNHHPRGLASSPRRGGNNVSNMAPVTPWFASPEQQRRVSVMTNPYRPSYYQPQQNRAQQQQQQNSQQHPPTQQSKLATAETYLPRPTTSISDEADTTMGRPSGEEEPSTWKDGSDLRYV</sequence>
<protein>
    <submittedName>
        <fullName evidence="3">Uncharacterized protein</fullName>
    </submittedName>
</protein>